<feature type="compositionally biased region" description="Low complexity" evidence="1">
    <location>
        <begin position="1137"/>
        <end position="1152"/>
    </location>
</feature>
<accession>A0A6H5GRU0</accession>
<feature type="compositionally biased region" description="Basic and acidic residues" evidence="1">
    <location>
        <begin position="612"/>
        <end position="622"/>
    </location>
</feature>
<feature type="compositionally biased region" description="Polar residues" evidence="1">
    <location>
        <begin position="1161"/>
        <end position="1172"/>
    </location>
</feature>
<organism evidence="2 3">
    <name type="scientific">Nesidiocoris tenuis</name>
    <dbReference type="NCBI Taxonomy" id="355587"/>
    <lineage>
        <taxon>Eukaryota</taxon>
        <taxon>Metazoa</taxon>
        <taxon>Ecdysozoa</taxon>
        <taxon>Arthropoda</taxon>
        <taxon>Hexapoda</taxon>
        <taxon>Insecta</taxon>
        <taxon>Pterygota</taxon>
        <taxon>Neoptera</taxon>
        <taxon>Paraneoptera</taxon>
        <taxon>Hemiptera</taxon>
        <taxon>Heteroptera</taxon>
        <taxon>Panheteroptera</taxon>
        <taxon>Cimicomorpha</taxon>
        <taxon>Miridae</taxon>
        <taxon>Dicyphina</taxon>
        <taxon>Nesidiocoris</taxon>
    </lineage>
</organism>
<feature type="compositionally biased region" description="Polar residues" evidence="1">
    <location>
        <begin position="957"/>
        <end position="966"/>
    </location>
</feature>
<feature type="compositionally biased region" description="Basic and acidic residues" evidence="1">
    <location>
        <begin position="1079"/>
        <end position="1088"/>
    </location>
</feature>
<feature type="region of interest" description="Disordered" evidence="1">
    <location>
        <begin position="850"/>
        <end position="989"/>
    </location>
</feature>
<feature type="compositionally biased region" description="Basic and acidic residues" evidence="1">
    <location>
        <begin position="1023"/>
        <end position="1043"/>
    </location>
</feature>
<feature type="compositionally biased region" description="Low complexity" evidence="1">
    <location>
        <begin position="802"/>
        <end position="812"/>
    </location>
</feature>
<feature type="compositionally biased region" description="Basic and acidic residues" evidence="1">
    <location>
        <begin position="907"/>
        <end position="920"/>
    </location>
</feature>
<feature type="region of interest" description="Disordered" evidence="1">
    <location>
        <begin position="436"/>
        <end position="457"/>
    </location>
</feature>
<feature type="region of interest" description="Disordered" evidence="1">
    <location>
        <begin position="1104"/>
        <end position="1218"/>
    </location>
</feature>
<feature type="region of interest" description="Disordered" evidence="1">
    <location>
        <begin position="531"/>
        <end position="576"/>
    </location>
</feature>
<gene>
    <name evidence="2" type="ORF">NTEN_LOCUS9786</name>
</gene>
<proteinExistence type="predicted"/>
<keyword evidence="3" id="KW-1185">Reference proteome</keyword>
<dbReference type="EMBL" id="CADCXU010014838">
    <property type="protein sequence ID" value="CAB0004309.1"/>
    <property type="molecule type" value="Genomic_DNA"/>
</dbReference>
<dbReference type="OrthoDB" id="6627255at2759"/>
<dbReference type="AlphaFoldDB" id="A0A6H5GRU0"/>
<feature type="compositionally biased region" description="Low complexity" evidence="1">
    <location>
        <begin position="1059"/>
        <end position="1074"/>
    </location>
</feature>
<feature type="region of interest" description="Disordered" evidence="1">
    <location>
        <begin position="589"/>
        <end position="645"/>
    </location>
</feature>
<feature type="compositionally biased region" description="Low complexity" evidence="1">
    <location>
        <begin position="863"/>
        <end position="873"/>
    </location>
</feature>
<feature type="compositionally biased region" description="Polar residues" evidence="1">
    <location>
        <begin position="973"/>
        <end position="985"/>
    </location>
</feature>
<reference evidence="2 3" key="1">
    <citation type="submission" date="2020-02" db="EMBL/GenBank/DDBJ databases">
        <authorList>
            <person name="Ferguson B K."/>
        </authorList>
    </citation>
    <scope>NUCLEOTIDE SEQUENCE [LARGE SCALE GENOMIC DNA]</scope>
</reference>
<feature type="region of interest" description="Disordered" evidence="1">
    <location>
        <begin position="1023"/>
        <end position="1092"/>
    </location>
</feature>
<feature type="compositionally biased region" description="Polar residues" evidence="1">
    <location>
        <begin position="1188"/>
        <end position="1205"/>
    </location>
</feature>
<name>A0A6H5GRU0_9HEMI</name>
<dbReference type="Proteomes" id="UP000479000">
    <property type="component" value="Unassembled WGS sequence"/>
</dbReference>
<evidence type="ECO:0000313" key="2">
    <source>
        <dbReference type="EMBL" id="CAB0004309.1"/>
    </source>
</evidence>
<protein>
    <submittedName>
        <fullName evidence="2">Uncharacterized protein</fullName>
    </submittedName>
</protein>
<sequence length="1218" mass="131824">MSFEDIKKLIKEGKVSSALSEIKELNDDQSSLKLFSEVYNLTTWHPQKIPSSATAVDDLFELTSILCRRIMCGGKFDVAKLGKALHFVVQFFIGSCINTWLRVFSSLRYSQGMDNQVVLLVFTSVHPRFMDQAMEAWASMKLSKSKLLAMDATVADVFEAYRDDMVKRYPDFKPDNLDFNQLLLSEVRAYCKWRDQLNKPIIAVYKKAAKMVKNHVYLANILCCTIDALCLSTDGNVYLPSLEKSLVNITAHLRKLEEEELEKQNHGDNSKMVILQENAKDDLDMTEVAFMTSPVKLSKQPEIFKFLELAVKYWTDAESLVDESRKALQRLDSLGCLPFLVKMQYRTLTALMDMTDPDVGQLSADGQPPYASLLKNVENLLYVIKVGTYESILHVKSQIESVTPENKKSTKTSIIDNAPAKPAIEMGDRKYLDRKKTRSTQPLAFGESSNQSSNLNVPDKAPSIVITPPPAGNPAKMHSTAGRLGRKAVLFSSPDKENDSKSGNAFLGTPGIAQLGNSATPAIKVFYDPEGLESKSTTRRKPKSTRDLKLSTTGKRTKLPRTAALEKIGTPLPSKASRTRKLFSTIDPSDWDADLAVGNGTPKSAKGAGKSSDIESGNRLEKNEDDAPSGQPTPGSSGISTNRHLKTPVRLGQPVLEPPGDDLSGIAVANDVTGDKVPGNDVPAPLDNFNGVASLEEELETELQPHVSNKSMNETAIGVTPTALKKVKARRHIIDSSMESIDENAHQPNPGSRHGPAVAGLNASGKSRIPKVNMGPPDSADVKKSNHLTLPKGSRKLDLRKASPSSSSAKPLTSRFLEIEDSSADETIIGVSPSMLQKVRARRNLLNGTIVPADPSFQEDSSTDSNSSAGNSGHPDENVPTGSDCIGKSSVEKTRPIGLLKAPVPLSDKESPGGRIENIKGRSKMLDSSAEKKASPSSPKKVRARRNILGGSRYHENASSGSNSQAKAKLNDVFSSKANTGQSRLSKVAKPCPIKADTFSKSEKNSTSSSDFILIGVTPRSLEKVRARRSPLEESFDTREKSGPSEASRCRTGVADTLLLKAKPAAGNAGNADPSLADQADKPPKTLDEQLASEMWKLEIQKTPITRNAKSRVERAEQPNSAAEVGAIGVPSCANRVPSADPSSSDSEADVSGIVGPSPPDISQNRTRSLQLTPAKGILQQLSSLSLKTPSSKNPDSRTDSTASKTGIAAKTVRTRKK</sequence>
<feature type="region of interest" description="Disordered" evidence="1">
    <location>
        <begin position="742"/>
        <end position="812"/>
    </location>
</feature>
<feature type="compositionally biased region" description="Polar residues" evidence="1">
    <location>
        <begin position="439"/>
        <end position="456"/>
    </location>
</feature>
<evidence type="ECO:0000256" key="1">
    <source>
        <dbReference type="SAM" id="MobiDB-lite"/>
    </source>
</evidence>
<feature type="compositionally biased region" description="Polar residues" evidence="1">
    <location>
        <begin position="630"/>
        <end position="642"/>
    </location>
</feature>
<evidence type="ECO:0000313" key="3">
    <source>
        <dbReference type="Proteomes" id="UP000479000"/>
    </source>
</evidence>